<dbReference type="PANTHER" id="PTHR28336:SF3">
    <property type="entry name" value="CHROMOSOME 11 C6ORF62 HOMOLOG"/>
    <property type="match status" value="1"/>
</dbReference>
<comment type="caution">
    <text evidence="3">The sequence shown here is derived from an EMBL/GenBank/DDBJ whole genome shotgun (WGS) entry which is preliminary data.</text>
</comment>
<feature type="compositionally biased region" description="Basic and acidic residues" evidence="1">
    <location>
        <begin position="39"/>
        <end position="223"/>
    </location>
</feature>
<dbReference type="Proteomes" id="UP001634394">
    <property type="component" value="Unassembled WGS sequence"/>
</dbReference>
<keyword evidence="4" id="KW-1185">Reference proteome</keyword>
<name>A0ABD3XZ73_SINWO</name>
<evidence type="ECO:0000259" key="2">
    <source>
        <dbReference type="PROSITE" id="PS50017"/>
    </source>
</evidence>
<dbReference type="AlphaFoldDB" id="A0ABD3XZ73"/>
<feature type="region of interest" description="Disordered" evidence="1">
    <location>
        <begin position="38"/>
        <end position="238"/>
    </location>
</feature>
<evidence type="ECO:0000313" key="4">
    <source>
        <dbReference type="Proteomes" id="UP001634394"/>
    </source>
</evidence>
<organism evidence="3 4">
    <name type="scientific">Sinanodonta woodiana</name>
    <name type="common">Chinese pond mussel</name>
    <name type="synonym">Anodonta woodiana</name>
    <dbReference type="NCBI Taxonomy" id="1069815"/>
    <lineage>
        <taxon>Eukaryota</taxon>
        <taxon>Metazoa</taxon>
        <taxon>Spiralia</taxon>
        <taxon>Lophotrochozoa</taxon>
        <taxon>Mollusca</taxon>
        <taxon>Bivalvia</taxon>
        <taxon>Autobranchia</taxon>
        <taxon>Heteroconchia</taxon>
        <taxon>Palaeoheterodonta</taxon>
        <taxon>Unionida</taxon>
        <taxon>Unionoidea</taxon>
        <taxon>Unionidae</taxon>
        <taxon>Unioninae</taxon>
        <taxon>Sinanodonta</taxon>
    </lineage>
</organism>
<dbReference type="CDD" id="cd01670">
    <property type="entry name" value="Death"/>
    <property type="match status" value="1"/>
</dbReference>
<dbReference type="PROSITE" id="PS50017">
    <property type="entry name" value="DEATH_DOMAIN"/>
    <property type="match status" value="1"/>
</dbReference>
<dbReference type="SUPFAM" id="SSF47986">
    <property type="entry name" value="DEATH domain"/>
    <property type="match status" value="1"/>
</dbReference>
<feature type="domain" description="Death" evidence="2">
    <location>
        <begin position="791"/>
        <end position="876"/>
    </location>
</feature>
<evidence type="ECO:0000313" key="3">
    <source>
        <dbReference type="EMBL" id="KAL3890850.1"/>
    </source>
</evidence>
<proteinExistence type="predicted"/>
<dbReference type="InterPro" id="IPR011029">
    <property type="entry name" value="DEATH-like_dom_sf"/>
</dbReference>
<accession>A0ABD3XZ73</accession>
<dbReference type="Pfam" id="PF00531">
    <property type="entry name" value="Death"/>
    <property type="match status" value="1"/>
</dbReference>
<dbReference type="PANTHER" id="PTHR28336">
    <property type="entry name" value="BA1-643"/>
    <property type="match status" value="1"/>
</dbReference>
<reference evidence="3 4" key="1">
    <citation type="submission" date="2024-11" db="EMBL/GenBank/DDBJ databases">
        <title>Chromosome-level genome assembly of the freshwater bivalve Anodonta woodiana.</title>
        <authorList>
            <person name="Chen X."/>
        </authorList>
    </citation>
    <scope>NUCLEOTIDE SEQUENCE [LARGE SCALE GENOMIC DNA]</scope>
    <source>
        <strain evidence="3">MN2024</strain>
        <tissue evidence="3">Gills</tissue>
    </source>
</reference>
<evidence type="ECO:0000256" key="1">
    <source>
        <dbReference type="SAM" id="MobiDB-lite"/>
    </source>
</evidence>
<gene>
    <name evidence="3" type="ORF">ACJMK2_003125</name>
</gene>
<dbReference type="Gene3D" id="1.10.533.10">
    <property type="entry name" value="Death Domain, Fas"/>
    <property type="match status" value="1"/>
</dbReference>
<dbReference type="EMBL" id="JBJQND010000001">
    <property type="protein sequence ID" value="KAL3890850.1"/>
    <property type="molecule type" value="Genomic_DNA"/>
</dbReference>
<dbReference type="InterPro" id="IPR000488">
    <property type="entry name" value="Death_dom"/>
</dbReference>
<sequence>MRLEEFMIKTQQVMDKVKQGVSVTNGDIELLKGCLGSWMEDKHESYQAEQKRISDERDKREAEARDAKAIDKIKREEDEERKRKEEEERRQTEEERHKREKEEQQKQAEEERKLKEDEERKRKEEEERRQKVEERHKREKEEQLKQAEEERKLKEDEERKRKEEEDRKQKAEEERQKKEEYERLRQEEETRKKEEERMRRAEEDKIKLEAKKKEEEQKRRRDPANWTPHTYRRPDGETNTFHRDICCHVFAMPDTLQEDDLECLASDEWRENDDQTLAIGEKLASSLIEVKVKGDKELKDPIRICVPHCSVSDSSDEVIIKASIDSGEWTNHHPVTVPSRQTSHPDLNYAGIDLVNFHNVKVVAVAKTKSQEFVVDKSGLSQTSSLDKNIKLFVPRDTFRKPTKLKLEIRQVKDTSLSFATQYYDHCRNVLSTSSVMAITCDALTEQSIELDLTRSVPKDKRTTEKGRYIHLYKCRGDNWKIAESEIKGNPNAVSINLPSRKDAYIVMEIEGRLGSPNEEFIKAADELYFHSKASIVRVVAKQRADNPHILIIQCVRHEQVSLRLSELEIMGYSIGPDTSKEFVLIDGQAIIVRCSGNITMTPESEVQVIFHAYMDSAKSEVILQAVDEYKQKEFKEYVGHLHFEVVKDNREEAIHIKTSGSLPITLPKRGMQQPKTTRALIRFPHYLTTLAKFLAKKLTIQAKDDSWLQAISSLGSRREMENIRRRAAIRFQTPNNEYEICEIFLQDWMKSKPVQEDKIKPIIRALKGSNWMALSDECEKFIHIHKDYLSDECMSEMAKKIPNDWSSLARTLGLPEEDITSCKNGSEGPHEDEAFMMLCKWRVSESVVNSGIDLFNDLLAVLETVQDFSDLKEYVRHTSNIISKE</sequence>
<protein>
    <recommendedName>
        <fullName evidence="2">Death domain-containing protein</fullName>
    </recommendedName>
</protein>